<evidence type="ECO:0000313" key="2">
    <source>
        <dbReference type="EMBL" id="PON32755.1"/>
    </source>
</evidence>
<reference evidence="3" key="1">
    <citation type="submission" date="2016-06" db="EMBL/GenBank/DDBJ databases">
        <title>Parallel loss of symbiosis genes in relatives of nitrogen-fixing non-legume Parasponia.</title>
        <authorList>
            <person name="Van Velzen R."/>
            <person name="Holmer R."/>
            <person name="Bu F."/>
            <person name="Rutten L."/>
            <person name="Van Zeijl A."/>
            <person name="Liu W."/>
            <person name="Santuari L."/>
            <person name="Cao Q."/>
            <person name="Sharma T."/>
            <person name="Shen D."/>
            <person name="Roswanjaya Y."/>
            <person name="Wardhani T."/>
            <person name="Kalhor M.S."/>
            <person name="Jansen J."/>
            <person name="Van den Hoogen J."/>
            <person name="Gungor B."/>
            <person name="Hartog M."/>
            <person name="Hontelez J."/>
            <person name="Verver J."/>
            <person name="Yang W.-C."/>
            <person name="Schijlen E."/>
            <person name="Repin R."/>
            <person name="Schilthuizen M."/>
            <person name="Schranz E."/>
            <person name="Heidstra R."/>
            <person name="Miyata K."/>
            <person name="Fedorova E."/>
            <person name="Kohlen W."/>
            <person name="Bisseling T."/>
            <person name="Smit S."/>
            <person name="Geurts R."/>
        </authorList>
    </citation>
    <scope>NUCLEOTIDE SEQUENCE [LARGE SCALE GENOMIC DNA]</scope>
    <source>
        <strain evidence="3">cv. WU1-14</strain>
    </source>
</reference>
<keyword evidence="3" id="KW-1185">Reference proteome</keyword>
<evidence type="ECO:0000256" key="1">
    <source>
        <dbReference type="SAM" id="Phobius"/>
    </source>
</evidence>
<name>A0A2P5A874_PARAD</name>
<comment type="caution">
    <text evidence="2">The sequence shown here is derived from an EMBL/GenBank/DDBJ whole genome shotgun (WGS) entry which is preliminary data.</text>
</comment>
<keyword evidence="1" id="KW-0812">Transmembrane</keyword>
<dbReference type="STRING" id="3476.A0A2P5A874"/>
<dbReference type="AlphaFoldDB" id="A0A2P5A874"/>
<sequence length="76" mass="8387">MGICRKVVKEVWKQVKLAGPMFSVALLQRIQQMISLRFVGHGFGELALSGASMATAFALVTGYYVLDQLADFIFMS</sequence>
<evidence type="ECO:0000313" key="3">
    <source>
        <dbReference type="Proteomes" id="UP000237105"/>
    </source>
</evidence>
<proteinExistence type="predicted"/>
<protein>
    <submittedName>
        <fullName evidence="2">Uncharacterized protein</fullName>
    </submittedName>
</protein>
<keyword evidence="1" id="KW-0472">Membrane</keyword>
<dbReference type="EMBL" id="JXTB01000784">
    <property type="protein sequence ID" value="PON32755.1"/>
    <property type="molecule type" value="Genomic_DNA"/>
</dbReference>
<dbReference type="OrthoDB" id="2126698at2759"/>
<keyword evidence="1" id="KW-1133">Transmembrane helix</keyword>
<gene>
    <name evidence="2" type="ORF">PanWU01x14_358510</name>
</gene>
<accession>A0A2P5A874</accession>
<dbReference type="Proteomes" id="UP000237105">
    <property type="component" value="Unassembled WGS sequence"/>
</dbReference>
<organism evidence="2 3">
    <name type="scientific">Parasponia andersonii</name>
    <name type="common">Sponia andersonii</name>
    <dbReference type="NCBI Taxonomy" id="3476"/>
    <lineage>
        <taxon>Eukaryota</taxon>
        <taxon>Viridiplantae</taxon>
        <taxon>Streptophyta</taxon>
        <taxon>Embryophyta</taxon>
        <taxon>Tracheophyta</taxon>
        <taxon>Spermatophyta</taxon>
        <taxon>Magnoliopsida</taxon>
        <taxon>eudicotyledons</taxon>
        <taxon>Gunneridae</taxon>
        <taxon>Pentapetalae</taxon>
        <taxon>rosids</taxon>
        <taxon>fabids</taxon>
        <taxon>Rosales</taxon>
        <taxon>Cannabaceae</taxon>
        <taxon>Parasponia</taxon>
    </lineage>
</organism>
<feature type="transmembrane region" description="Helical" evidence="1">
    <location>
        <begin position="46"/>
        <end position="66"/>
    </location>
</feature>